<dbReference type="EMBL" id="PNBA02000014">
    <property type="protein sequence ID" value="KAG6401630.1"/>
    <property type="molecule type" value="Genomic_DNA"/>
</dbReference>
<feature type="compositionally biased region" description="Low complexity" evidence="9">
    <location>
        <begin position="393"/>
        <end position="409"/>
    </location>
</feature>
<dbReference type="Proteomes" id="UP000298416">
    <property type="component" value="Unassembled WGS sequence"/>
</dbReference>
<evidence type="ECO:0000256" key="2">
    <source>
        <dbReference type="ARBA" id="ARBA00012483"/>
    </source>
</evidence>
<protein>
    <recommendedName>
        <fullName evidence="2">RING-type E3 ubiquitin transferase</fullName>
        <ecNumber evidence="2">2.3.2.27</ecNumber>
    </recommendedName>
</protein>
<feature type="region of interest" description="Disordered" evidence="9">
    <location>
        <begin position="271"/>
        <end position="325"/>
    </location>
</feature>
<evidence type="ECO:0000256" key="9">
    <source>
        <dbReference type="SAM" id="MobiDB-lite"/>
    </source>
</evidence>
<keyword evidence="6" id="KW-0833">Ubl conjugation pathway</keyword>
<dbReference type="PANTHER" id="PTHR46463:SF27">
    <property type="entry name" value="OS03G0788800 PROTEIN"/>
    <property type="match status" value="1"/>
</dbReference>
<evidence type="ECO:0000256" key="3">
    <source>
        <dbReference type="ARBA" id="ARBA00022679"/>
    </source>
</evidence>
<dbReference type="EC" id="2.3.2.27" evidence="2"/>
<keyword evidence="12" id="KW-1185">Reference proteome</keyword>
<dbReference type="PANTHER" id="PTHR46463">
    <property type="entry name" value="ZINC FINGER, RING/FYVE/PHD-TYPE"/>
    <property type="match status" value="1"/>
</dbReference>
<feature type="domain" description="RING-type" evidence="10">
    <location>
        <begin position="37"/>
        <end position="122"/>
    </location>
</feature>
<reference evidence="11" key="1">
    <citation type="submission" date="2018-01" db="EMBL/GenBank/DDBJ databases">
        <authorList>
            <person name="Mao J.F."/>
        </authorList>
    </citation>
    <scope>NUCLEOTIDE SEQUENCE</scope>
    <source>
        <strain evidence="11">Huo1</strain>
        <tissue evidence="11">Leaf</tissue>
    </source>
</reference>
<feature type="region of interest" description="Disordered" evidence="9">
    <location>
        <begin position="377"/>
        <end position="433"/>
    </location>
</feature>
<reference evidence="11" key="2">
    <citation type="submission" date="2020-08" db="EMBL/GenBank/DDBJ databases">
        <title>Plant Genome Project.</title>
        <authorList>
            <person name="Zhang R.-G."/>
        </authorList>
    </citation>
    <scope>NUCLEOTIDE SEQUENCE</scope>
    <source>
        <strain evidence="11">Huo1</strain>
        <tissue evidence="11">Leaf</tissue>
    </source>
</reference>
<evidence type="ECO:0000256" key="7">
    <source>
        <dbReference type="ARBA" id="ARBA00022833"/>
    </source>
</evidence>
<keyword evidence="5 8" id="KW-0863">Zinc-finger</keyword>
<evidence type="ECO:0000259" key="10">
    <source>
        <dbReference type="PROSITE" id="PS50089"/>
    </source>
</evidence>
<evidence type="ECO:0000256" key="1">
    <source>
        <dbReference type="ARBA" id="ARBA00000900"/>
    </source>
</evidence>
<feature type="compositionally biased region" description="Polar residues" evidence="9">
    <location>
        <begin position="315"/>
        <end position="325"/>
    </location>
</feature>
<sequence length="433" mass="47033">MEGKVPEMDEAKKAATHMISAAAFVEGGIQESCDDACSICLEGFGDSDPMTVTSCKHEFHLQCILEWYVSLFEFGDLVMLISYVATQLHLSFQAFKLPLRLIYILFFNVWARCQRSSNCPMCWQSISLKDPANISFYFMAVKNYLRLSNAKEVSGSLRQGMQQYFMPLRLNVVLVFHHSSDQMQLPAGINDAELQERIIQHLAAAAGMGRTHRIARREGSRSRSSAHARPQFVVFSGAPPGSSAASGGEETEQIAAVETNQTVPVASANNMGSIQNSASSSRTVVGPTSGRGSSNDNRSYASQSSLPNQDRAGPSESQSISDSWKSRFSSMSMKYKESISKSTKEWKEKLFSRSSSMADIGSEVRKEVNAGIATVSRMMDRLESRDNNSHVPATNGAESSSGTGSSNISRDTPSDTLLNGKDSASVAASSVSS</sequence>
<evidence type="ECO:0000256" key="5">
    <source>
        <dbReference type="ARBA" id="ARBA00022771"/>
    </source>
</evidence>
<name>A0A8X8WWH7_SALSN</name>
<feature type="compositionally biased region" description="Low complexity" evidence="9">
    <location>
        <begin position="236"/>
        <end position="248"/>
    </location>
</feature>
<dbReference type="PROSITE" id="PS50089">
    <property type="entry name" value="ZF_RING_2"/>
    <property type="match status" value="1"/>
</dbReference>
<evidence type="ECO:0000313" key="11">
    <source>
        <dbReference type="EMBL" id="KAG6401630.1"/>
    </source>
</evidence>
<feature type="compositionally biased region" description="Low complexity" evidence="9">
    <location>
        <begin position="423"/>
        <end position="433"/>
    </location>
</feature>
<gene>
    <name evidence="11" type="ORF">SASPL_138494</name>
</gene>
<evidence type="ECO:0000256" key="8">
    <source>
        <dbReference type="PROSITE-ProRule" id="PRU00175"/>
    </source>
</evidence>
<comment type="catalytic activity">
    <reaction evidence="1">
        <text>S-ubiquitinyl-[E2 ubiquitin-conjugating enzyme]-L-cysteine + [acceptor protein]-L-lysine = [E2 ubiquitin-conjugating enzyme]-L-cysteine + N(6)-ubiquitinyl-[acceptor protein]-L-lysine.</text>
        <dbReference type="EC" id="2.3.2.27"/>
    </reaction>
</comment>
<feature type="compositionally biased region" description="Basic and acidic residues" evidence="9">
    <location>
        <begin position="378"/>
        <end position="388"/>
    </location>
</feature>
<dbReference type="InterPro" id="IPR013083">
    <property type="entry name" value="Znf_RING/FYVE/PHD"/>
</dbReference>
<dbReference type="Gene3D" id="3.30.40.10">
    <property type="entry name" value="Zinc/RING finger domain, C3HC4 (zinc finger)"/>
    <property type="match status" value="1"/>
</dbReference>
<evidence type="ECO:0000256" key="4">
    <source>
        <dbReference type="ARBA" id="ARBA00022723"/>
    </source>
</evidence>
<dbReference type="Pfam" id="PF17123">
    <property type="entry name" value="zf-RING_11"/>
    <property type="match status" value="1"/>
</dbReference>
<comment type="caution">
    <text evidence="11">The sequence shown here is derived from an EMBL/GenBank/DDBJ whole genome shotgun (WGS) entry which is preliminary data.</text>
</comment>
<proteinExistence type="predicted"/>
<keyword evidence="7" id="KW-0862">Zinc</keyword>
<keyword evidence="3" id="KW-0808">Transferase</keyword>
<dbReference type="InterPro" id="IPR001841">
    <property type="entry name" value="Znf_RING"/>
</dbReference>
<dbReference type="AlphaFoldDB" id="A0A8X8WWH7"/>
<evidence type="ECO:0000313" key="12">
    <source>
        <dbReference type="Proteomes" id="UP000298416"/>
    </source>
</evidence>
<dbReference type="SMART" id="SM00184">
    <property type="entry name" value="RING"/>
    <property type="match status" value="1"/>
</dbReference>
<organism evidence="11">
    <name type="scientific">Salvia splendens</name>
    <name type="common">Scarlet sage</name>
    <dbReference type="NCBI Taxonomy" id="180675"/>
    <lineage>
        <taxon>Eukaryota</taxon>
        <taxon>Viridiplantae</taxon>
        <taxon>Streptophyta</taxon>
        <taxon>Embryophyta</taxon>
        <taxon>Tracheophyta</taxon>
        <taxon>Spermatophyta</taxon>
        <taxon>Magnoliopsida</taxon>
        <taxon>eudicotyledons</taxon>
        <taxon>Gunneridae</taxon>
        <taxon>Pentapetalae</taxon>
        <taxon>asterids</taxon>
        <taxon>lamiids</taxon>
        <taxon>Lamiales</taxon>
        <taxon>Lamiaceae</taxon>
        <taxon>Nepetoideae</taxon>
        <taxon>Mentheae</taxon>
        <taxon>Salviinae</taxon>
        <taxon>Salvia</taxon>
        <taxon>Salvia subgen. Calosphace</taxon>
        <taxon>core Calosphace</taxon>
    </lineage>
</organism>
<accession>A0A8X8WWH7</accession>
<dbReference type="SUPFAM" id="SSF57850">
    <property type="entry name" value="RING/U-box"/>
    <property type="match status" value="1"/>
</dbReference>
<feature type="compositionally biased region" description="Polar residues" evidence="9">
    <location>
        <begin position="290"/>
        <end position="308"/>
    </location>
</feature>
<feature type="compositionally biased region" description="Polar residues" evidence="9">
    <location>
        <begin position="271"/>
        <end position="283"/>
    </location>
</feature>
<evidence type="ECO:0000256" key="6">
    <source>
        <dbReference type="ARBA" id="ARBA00022786"/>
    </source>
</evidence>
<dbReference type="GO" id="GO:0008270">
    <property type="term" value="F:zinc ion binding"/>
    <property type="evidence" value="ECO:0007669"/>
    <property type="project" value="UniProtKB-KW"/>
</dbReference>
<dbReference type="GO" id="GO:0061630">
    <property type="term" value="F:ubiquitin protein ligase activity"/>
    <property type="evidence" value="ECO:0007669"/>
    <property type="project" value="UniProtKB-EC"/>
</dbReference>
<feature type="region of interest" description="Disordered" evidence="9">
    <location>
        <begin position="210"/>
        <end position="253"/>
    </location>
</feature>
<keyword evidence="4" id="KW-0479">Metal-binding</keyword>